<keyword evidence="2" id="KW-0812">Transmembrane</keyword>
<proteinExistence type="predicted"/>
<dbReference type="InterPro" id="IPR045883">
    <property type="entry name" value="At4g13530-like"/>
</dbReference>
<keyword evidence="2" id="KW-1133">Transmembrane helix</keyword>
<evidence type="ECO:0000313" key="4">
    <source>
        <dbReference type="EMBL" id="JAT55935.1"/>
    </source>
</evidence>
<organism evidence="4">
    <name type="scientific">Anthurium amnicola</name>
    <dbReference type="NCBI Taxonomy" id="1678845"/>
    <lineage>
        <taxon>Eukaryota</taxon>
        <taxon>Viridiplantae</taxon>
        <taxon>Streptophyta</taxon>
        <taxon>Embryophyta</taxon>
        <taxon>Tracheophyta</taxon>
        <taxon>Spermatophyta</taxon>
        <taxon>Magnoliopsida</taxon>
        <taxon>Liliopsida</taxon>
        <taxon>Araceae</taxon>
        <taxon>Pothoideae</taxon>
        <taxon>Potheae</taxon>
        <taxon>Anthurium</taxon>
    </lineage>
</organism>
<dbReference type="AlphaFoldDB" id="A0A1D1YMU2"/>
<feature type="transmembrane region" description="Helical" evidence="2">
    <location>
        <begin position="109"/>
        <end position="129"/>
    </location>
</feature>
<dbReference type="PANTHER" id="PTHR33646:SF6">
    <property type="entry name" value="TRANSMEMBRANE PROTEIN"/>
    <property type="match status" value="1"/>
</dbReference>
<dbReference type="Pfam" id="PF20705">
    <property type="entry name" value="DUF6821"/>
    <property type="match status" value="1"/>
</dbReference>
<gene>
    <name evidence="4" type="ORF">g.26606</name>
</gene>
<feature type="domain" description="DUF6821" evidence="3">
    <location>
        <begin position="96"/>
        <end position="176"/>
    </location>
</feature>
<reference evidence="4" key="1">
    <citation type="submission" date="2015-07" db="EMBL/GenBank/DDBJ databases">
        <title>Transcriptome Assembly of Anthurium amnicola.</title>
        <authorList>
            <person name="Suzuki J."/>
        </authorList>
    </citation>
    <scope>NUCLEOTIDE SEQUENCE</scope>
</reference>
<protein>
    <recommendedName>
        <fullName evidence="3">DUF6821 domain-containing protein</fullName>
    </recommendedName>
</protein>
<sequence length="190" mass="20360">PPPPPPPPGHAKGGPVEPESALEVANSNGEGVQEGWDLGGVEETDVVGAGSEESGELGSGLGRNARVVPDPAEEDSDLGNQNDGGKARMVWWKLPMELLKFCAFRIRPVWSISIVAALVGIIMLGRRLYKKKAKSKGFQLKVSVDGKKVSQFRVQAARLNEAFSVVKRVPMIRSTFPTAGVTPWPVVALR</sequence>
<dbReference type="InterPro" id="IPR049224">
    <property type="entry name" value="DUF6821"/>
</dbReference>
<evidence type="ECO:0000256" key="2">
    <source>
        <dbReference type="SAM" id="Phobius"/>
    </source>
</evidence>
<dbReference type="PANTHER" id="PTHR33646">
    <property type="entry name" value="GB|AAF00631.1"/>
    <property type="match status" value="1"/>
</dbReference>
<name>A0A1D1YMU2_9ARAE</name>
<accession>A0A1D1YMU2</accession>
<evidence type="ECO:0000259" key="3">
    <source>
        <dbReference type="Pfam" id="PF20705"/>
    </source>
</evidence>
<dbReference type="EMBL" id="GDJX01012001">
    <property type="protein sequence ID" value="JAT55935.1"/>
    <property type="molecule type" value="Transcribed_RNA"/>
</dbReference>
<keyword evidence="2" id="KW-0472">Membrane</keyword>
<feature type="non-terminal residue" evidence="4">
    <location>
        <position position="1"/>
    </location>
</feature>
<evidence type="ECO:0000256" key="1">
    <source>
        <dbReference type="SAM" id="MobiDB-lite"/>
    </source>
</evidence>
<feature type="region of interest" description="Disordered" evidence="1">
    <location>
        <begin position="1"/>
        <end position="84"/>
    </location>
</feature>